<gene>
    <name evidence="3" type="ORF">PACLA_8A071412</name>
</gene>
<dbReference type="EMBL" id="CACRXK020001192">
    <property type="protein sequence ID" value="CAB3987549.1"/>
    <property type="molecule type" value="Genomic_DNA"/>
</dbReference>
<protein>
    <recommendedName>
        <fullName evidence="2">DUF1758 domain-containing protein</fullName>
    </recommendedName>
</protein>
<keyword evidence="4" id="KW-1185">Reference proteome</keyword>
<evidence type="ECO:0000313" key="3">
    <source>
        <dbReference type="EMBL" id="CAB3987549.1"/>
    </source>
</evidence>
<evidence type="ECO:0000256" key="1">
    <source>
        <dbReference type="SAM" id="MobiDB-lite"/>
    </source>
</evidence>
<dbReference type="InterPro" id="IPR008737">
    <property type="entry name" value="DUF1758"/>
</dbReference>
<evidence type="ECO:0000259" key="2">
    <source>
        <dbReference type="Pfam" id="PF05585"/>
    </source>
</evidence>
<feature type="compositionally biased region" description="Polar residues" evidence="1">
    <location>
        <begin position="76"/>
        <end position="94"/>
    </location>
</feature>
<dbReference type="Pfam" id="PF03564">
    <property type="entry name" value="DUF1759"/>
    <property type="match status" value="1"/>
</dbReference>
<sequence>MPYRKGYSYSKRKRFCENKMKVKKELLLNKENIEKTKTKPTTTNRCTPNPILVLQYNTIPYSSSVPTYPTTAVPPQESQRPYATGSPVNNTNISLKKTSLPTFSGLRKDWPEFKAVWKQLAESVYSNKTALAHELKRSVKGEASQRIRSVYITRPEAYDTMWRKLEAHYDDASASVQAALAGLQRLKHVESEDYRALIELVDEVEAAYCQLQELNHLSILTMRDVDHISEFLPSHVRVEWIRKYQDMSSAEKVNPFPLFMKFMEREREAVARLAENQPAKKRLPRFERSRVKGQQYQINAASRGGKFYKCAFPAHRKDNTNHKTCECNEFRKLEVSGKQGRYELLKQVNACFKCFGNHKRQDCPTTDLCSSCGSKSHHQLLCKTKSPPNIPPEQPEVRDDNREGKESNVVQSDTLALYPTYQTTVVESGKSVSVFCDGGSNSSYITHRAADKIGAKVVRKLTLDVTTMGNVEKTYSTRKYQFTVRTRTGRKVTVNAFGMERITGPVSKLNPDVLVQLFPDHDPESLQRKSKHIDVLLGCDYFGLHPKNEEARCGANLSIMSGELGICLQGTHPDLREETYHDPNLARTIHDVRHKAETYFASLGTHPEFTRQGLSPESLNENTEVYHCMSNATKSKGDRGADNQIENFIRGEELGTETSPRCGGCRCNKCPSVGHTYSFKEEQELKMIQDNLEYDEQNHCWRTGYPWLVDPSSLPDNYSAALATLRSTERTLSRDSKWAETYKDQMKDMEDRQVARKLTPQELKEWRGPVFYIGHLAVVNPRSNSTPVRIVFNSSQSHHGVSLNSCLAKGPDAYINNLIGILLRWREEYVAFVGDLKKMFNSVHLKSLEQHCHRFLWIDMDAERQPDIYVMERVNMGDSPAPAISTEAVYKTANLFKDESPEAAEMLKKSSYVDDLIDSRPNKPEAMKLAHDAENMLAKGGFTVKCWQFSGEVKTRSGEELQQTVVREYKSKDLARPLLKGTDANLRVLGVGWNPKEDVVVYEVTLNFSQKRRGVRTGPNLMLNDLPEVLPDILTKRIVLQQVMKIYDPLG</sequence>
<dbReference type="PANTHER" id="PTHR47331">
    <property type="entry name" value="PHD-TYPE DOMAIN-CONTAINING PROTEIN"/>
    <property type="match status" value="1"/>
</dbReference>
<name>A0A7D9DKJ6_PARCT</name>
<feature type="domain" description="DUF1758" evidence="2">
    <location>
        <begin position="433"/>
        <end position="566"/>
    </location>
</feature>
<comment type="caution">
    <text evidence="3">The sequence shown here is derived from an EMBL/GenBank/DDBJ whole genome shotgun (WGS) entry which is preliminary data.</text>
</comment>
<dbReference type="InterPro" id="IPR043502">
    <property type="entry name" value="DNA/RNA_pol_sf"/>
</dbReference>
<feature type="region of interest" description="Disordered" evidence="1">
    <location>
        <begin position="383"/>
        <end position="409"/>
    </location>
</feature>
<organism evidence="3 4">
    <name type="scientific">Paramuricea clavata</name>
    <name type="common">Red gorgonian</name>
    <name type="synonym">Violescent sea-whip</name>
    <dbReference type="NCBI Taxonomy" id="317549"/>
    <lineage>
        <taxon>Eukaryota</taxon>
        <taxon>Metazoa</taxon>
        <taxon>Cnidaria</taxon>
        <taxon>Anthozoa</taxon>
        <taxon>Octocorallia</taxon>
        <taxon>Malacalcyonacea</taxon>
        <taxon>Plexauridae</taxon>
        <taxon>Paramuricea</taxon>
    </lineage>
</organism>
<feature type="compositionally biased region" description="Basic and acidic residues" evidence="1">
    <location>
        <begin position="395"/>
        <end position="406"/>
    </location>
</feature>
<reference evidence="3" key="1">
    <citation type="submission" date="2020-04" db="EMBL/GenBank/DDBJ databases">
        <authorList>
            <person name="Alioto T."/>
            <person name="Alioto T."/>
            <person name="Gomez Garrido J."/>
        </authorList>
    </citation>
    <scope>NUCLEOTIDE SEQUENCE</scope>
    <source>
        <strain evidence="3">A484AB</strain>
    </source>
</reference>
<dbReference type="AlphaFoldDB" id="A0A7D9DKJ6"/>
<accession>A0A7D9DKJ6</accession>
<evidence type="ECO:0000313" key="4">
    <source>
        <dbReference type="Proteomes" id="UP001152795"/>
    </source>
</evidence>
<feature type="region of interest" description="Disordered" evidence="1">
    <location>
        <begin position="70"/>
        <end position="94"/>
    </location>
</feature>
<dbReference type="InterPro" id="IPR005312">
    <property type="entry name" value="DUF1759"/>
</dbReference>
<proteinExistence type="predicted"/>
<dbReference type="Proteomes" id="UP001152795">
    <property type="component" value="Unassembled WGS sequence"/>
</dbReference>
<dbReference type="SUPFAM" id="SSF56672">
    <property type="entry name" value="DNA/RNA polymerases"/>
    <property type="match status" value="1"/>
</dbReference>
<dbReference type="OrthoDB" id="5962731at2759"/>
<dbReference type="Pfam" id="PF05585">
    <property type="entry name" value="DUF1758"/>
    <property type="match status" value="1"/>
</dbReference>